<dbReference type="CDD" id="cd17542">
    <property type="entry name" value="REC_CheY"/>
    <property type="match status" value="1"/>
</dbReference>
<dbReference type="Pfam" id="PF00072">
    <property type="entry name" value="Response_reg"/>
    <property type="match status" value="1"/>
</dbReference>
<dbReference type="Proteomes" id="UP000031876">
    <property type="component" value="Chromosome"/>
</dbReference>
<dbReference type="RefSeq" id="WP_000940575.1">
    <property type="nucleotide sequence ID" value="NZ_CP009335.1"/>
</dbReference>
<dbReference type="EMBL" id="CP053980">
    <property type="protein sequence ID" value="QKH26489.1"/>
    <property type="molecule type" value="Genomic_DNA"/>
</dbReference>
<dbReference type="InterPro" id="IPR011006">
    <property type="entry name" value="CheY-like_superfamily"/>
</dbReference>
<sequence>MAHKILVVDDAMFMRTMIKNLLKSNSEFEVIGEAENGVEAIQKYKELQPDIVTLDITMPEMDGLEALKEIIKIDASAKVVICSAMGQQGMVLDAIKGGAKDFIVKPFQADRVIEALTKVANS</sequence>
<evidence type="ECO:0000256" key="4">
    <source>
        <dbReference type="PROSITE-ProRule" id="PRU00169"/>
    </source>
</evidence>
<dbReference type="GO" id="GO:0016787">
    <property type="term" value="F:hydrolase activity"/>
    <property type="evidence" value="ECO:0007669"/>
    <property type="project" value="UniProtKB-KW"/>
</dbReference>
<keyword evidence="2 4" id="KW-0597">Phosphoprotein</keyword>
<protein>
    <submittedName>
        <fullName evidence="7">Response regulator</fullName>
    </submittedName>
</protein>
<dbReference type="OMA" id="AAGAHEY"/>
<feature type="modified residue" description="4-aspartylphosphate" evidence="4">
    <location>
        <position position="55"/>
    </location>
</feature>
<evidence type="ECO:0000256" key="1">
    <source>
        <dbReference type="ARBA" id="ARBA00022490"/>
    </source>
</evidence>
<evidence type="ECO:0000313" key="6">
    <source>
        <dbReference type="EMBL" id="AJG79133.1"/>
    </source>
</evidence>
<dbReference type="PANTHER" id="PTHR43228:SF1">
    <property type="entry name" value="TWO-COMPONENT RESPONSE REGULATOR ARR22"/>
    <property type="match status" value="1"/>
</dbReference>
<evidence type="ECO:0000313" key="8">
    <source>
        <dbReference type="Proteomes" id="UP000031876"/>
    </source>
</evidence>
<keyword evidence="3" id="KW-0378">Hydrolase</keyword>
<dbReference type="PROSITE" id="PS50110">
    <property type="entry name" value="RESPONSE_REGULATORY"/>
    <property type="match status" value="1"/>
</dbReference>
<dbReference type="SUPFAM" id="SSF52172">
    <property type="entry name" value="CheY-like"/>
    <property type="match status" value="1"/>
</dbReference>
<dbReference type="KEGG" id="btw:BF38_2852"/>
<evidence type="ECO:0000256" key="3">
    <source>
        <dbReference type="ARBA" id="ARBA00022801"/>
    </source>
</evidence>
<dbReference type="Proteomes" id="UP000501107">
    <property type="component" value="Chromosome"/>
</dbReference>
<dbReference type="FunFam" id="3.40.50.2300:FF:000077">
    <property type="entry name" value="Chemotaxis response regulator"/>
    <property type="match status" value="1"/>
</dbReference>
<evidence type="ECO:0000259" key="5">
    <source>
        <dbReference type="PROSITE" id="PS50110"/>
    </source>
</evidence>
<dbReference type="SMART" id="SM00448">
    <property type="entry name" value="REC"/>
    <property type="match status" value="1"/>
</dbReference>
<proteinExistence type="predicted"/>
<keyword evidence="1" id="KW-0963">Cytoplasm</keyword>
<evidence type="ECO:0000313" key="9">
    <source>
        <dbReference type="Proteomes" id="UP000501107"/>
    </source>
</evidence>
<dbReference type="GeneID" id="45021624"/>
<name>A0A0B5P3Q2_BACTU</name>
<gene>
    <name evidence="6" type="ORF">BF38_2852</name>
    <name evidence="7" type="ORF">FOC89_21930</name>
</gene>
<organism evidence="7 9">
    <name type="scientific">Bacillus thuringiensis</name>
    <dbReference type="NCBI Taxonomy" id="1428"/>
    <lineage>
        <taxon>Bacteria</taxon>
        <taxon>Bacillati</taxon>
        <taxon>Bacillota</taxon>
        <taxon>Bacilli</taxon>
        <taxon>Bacillales</taxon>
        <taxon>Bacillaceae</taxon>
        <taxon>Bacillus</taxon>
        <taxon>Bacillus cereus group</taxon>
    </lineage>
</organism>
<reference evidence="6 8" key="1">
    <citation type="journal article" date="2015" name="Genome Announc.">
        <title>Complete genome sequences for 35 biothreat assay-relevant bacillus species.</title>
        <authorList>
            <person name="Johnson S.L."/>
            <person name="Daligault H.E."/>
            <person name="Davenport K.W."/>
            <person name="Jaissle J."/>
            <person name="Frey K.G."/>
            <person name="Ladner J.T."/>
            <person name="Broomall S.M."/>
            <person name="Bishop-Lilly K.A."/>
            <person name="Bruce D.C."/>
            <person name="Gibbons H.S."/>
            <person name="Coyne S.R."/>
            <person name="Lo C.C."/>
            <person name="Meincke L."/>
            <person name="Munk A.C."/>
            <person name="Koroleva G.I."/>
            <person name="Rosenzweig C.N."/>
            <person name="Palacios G.F."/>
            <person name="Redden C.L."/>
            <person name="Minogue T.D."/>
            <person name="Chain P.S."/>
        </authorList>
    </citation>
    <scope>NUCLEOTIDE SEQUENCE [LARGE SCALE GENOMIC DNA]</scope>
    <source>
        <strain evidence="6 8">HD1011</strain>
    </source>
</reference>
<accession>A0A0B5P3Q2</accession>
<dbReference type="InterPro" id="IPR052048">
    <property type="entry name" value="ST_Response_Regulator"/>
</dbReference>
<evidence type="ECO:0000256" key="2">
    <source>
        <dbReference type="ARBA" id="ARBA00022553"/>
    </source>
</evidence>
<dbReference type="GO" id="GO:0000160">
    <property type="term" value="P:phosphorelay signal transduction system"/>
    <property type="evidence" value="ECO:0007669"/>
    <property type="project" value="InterPro"/>
</dbReference>
<feature type="domain" description="Response regulatory" evidence="5">
    <location>
        <begin position="4"/>
        <end position="120"/>
    </location>
</feature>
<dbReference type="PANTHER" id="PTHR43228">
    <property type="entry name" value="TWO-COMPONENT RESPONSE REGULATOR"/>
    <property type="match status" value="1"/>
</dbReference>
<dbReference type="AlphaFoldDB" id="A0A0B5P3Q2"/>
<dbReference type="Gene3D" id="3.40.50.2300">
    <property type="match status" value="1"/>
</dbReference>
<reference evidence="7 9" key="2">
    <citation type="submission" date="2020-05" db="EMBL/GenBank/DDBJ databases">
        <title>FDA dAtabase for Regulatory Grade micrObial Sequences (FDA-ARGOS): Supporting development and validation of Infectious Disease Dx tests.</title>
        <authorList>
            <person name="Nelson B."/>
            <person name="Plummer A."/>
            <person name="Tallon L."/>
            <person name="Sadzewicz L."/>
            <person name="Zhao X."/>
            <person name="Vavikolanu K."/>
            <person name="Mehta A."/>
            <person name="Aluvathingal J."/>
            <person name="Nadendla S."/>
            <person name="Myers T."/>
            <person name="Yan Y."/>
            <person name="Sichtig H."/>
        </authorList>
    </citation>
    <scope>NUCLEOTIDE SEQUENCE [LARGE SCALE GENOMIC DNA]</scope>
    <source>
        <strain evidence="7 9">FDAARGOS_795</strain>
    </source>
</reference>
<dbReference type="InterPro" id="IPR001789">
    <property type="entry name" value="Sig_transdc_resp-reg_receiver"/>
</dbReference>
<evidence type="ECO:0000313" key="7">
    <source>
        <dbReference type="EMBL" id="QKH26489.1"/>
    </source>
</evidence>
<dbReference type="EMBL" id="CP009335">
    <property type="protein sequence ID" value="AJG79133.1"/>
    <property type="molecule type" value="Genomic_DNA"/>
</dbReference>